<dbReference type="EMBL" id="CP001321">
    <property type="protein sequence ID" value="ACL31933.1"/>
    <property type="molecule type" value="Genomic_DNA"/>
</dbReference>
<reference evidence="1 2" key="1">
    <citation type="journal article" date="2009" name="J. Bacteriol.">
        <title>Complete genome sequence of Haemophilus parasuis SH0165.</title>
        <authorList>
            <person name="Yue M."/>
            <person name="Yang F."/>
            <person name="Yang J."/>
            <person name="Bei W."/>
            <person name="Cai X."/>
            <person name="Chen L."/>
            <person name="Dong J."/>
            <person name="Zhou R."/>
            <person name="Jin M."/>
            <person name="Jin Q."/>
            <person name="Chen H."/>
        </authorList>
    </citation>
    <scope>NUCLEOTIDE SEQUENCE [LARGE SCALE GENOMIC DNA]</scope>
    <source>
        <strain evidence="1 2">SH0165</strain>
    </source>
</reference>
<accession>B8F3N1</accession>
<evidence type="ECO:0000313" key="2">
    <source>
        <dbReference type="Proteomes" id="UP000006743"/>
    </source>
</evidence>
<dbReference type="PATRIC" id="fig|557723.8.peg.251"/>
<dbReference type="Proteomes" id="UP000006743">
    <property type="component" value="Chromosome"/>
</dbReference>
<dbReference type="HOGENOM" id="CLU_1292886_0_0_6"/>
<keyword evidence="2" id="KW-1185">Reference proteome</keyword>
<dbReference type="AlphaFoldDB" id="B8F3N1"/>
<protein>
    <submittedName>
        <fullName evidence="1">Uncharacterized protein</fullName>
    </submittedName>
</protein>
<organism evidence="1 2">
    <name type="scientific">Glaesserella parasuis serovar 5 (strain SH0165)</name>
    <name type="common">Haemophilus parasuis</name>
    <dbReference type="NCBI Taxonomy" id="557723"/>
    <lineage>
        <taxon>Bacteria</taxon>
        <taxon>Pseudomonadati</taxon>
        <taxon>Pseudomonadota</taxon>
        <taxon>Gammaproteobacteria</taxon>
        <taxon>Pasteurellales</taxon>
        <taxon>Pasteurellaceae</taxon>
        <taxon>Glaesserella</taxon>
    </lineage>
</organism>
<evidence type="ECO:0000313" key="1">
    <source>
        <dbReference type="EMBL" id="ACL31933.1"/>
    </source>
</evidence>
<dbReference type="RefSeq" id="WP_010786642.1">
    <property type="nucleotide sequence ID" value="NC_011852.1"/>
</dbReference>
<gene>
    <name evidence="1" type="ordered locus">HAPS_0244</name>
</gene>
<dbReference type="STRING" id="557723.HAPS_0244"/>
<sequence>MNVQQFPFSLQTKLINNRQQYFISLKELAHVAFNWHPTTKESQQHLNNLGFQAEQDYLIIQNKARNETLDFWLSIETAISFIDKTTDCWTPIIKRCLEALGELRKMNKTVLSELQPAINQQRFIVETNAFLNTYFQYDHHFLISEDDFVALERMKGACTAFEQMLLEVNNNRSLSYEALADLFSCCTAPLFDVLKRIKDVSDEADKIRALAVN</sequence>
<name>B8F3N1_GLAP5</name>
<dbReference type="KEGG" id="hap:HAPS_0244"/>
<proteinExistence type="predicted"/>